<evidence type="ECO:0008006" key="5">
    <source>
        <dbReference type="Google" id="ProtNLM"/>
    </source>
</evidence>
<keyword evidence="4" id="KW-1185">Reference proteome</keyword>
<accession>A0A139HWG4</accession>
<evidence type="ECO:0000313" key="3">
    <source>
        <dbReference type="EMBL" id="KXT06810.1"/>
    </source>
</evidence>
<organism evidence="3 4">
    <name type="scientific">Pseudocercospora eumusae</name>
    <dbReference type="NCBI Taxonomy" id="321146"/>
    <lineage>
        <taxon>Eukaryota</taxon>
        <taxon>Fungi</taxon>
        <taxon>Dikarya</taxon>
        <taxon>Ascomycota</taxon>
        <taxon>Pezizomycotina</taxon>
        <taxon>Dothideomycetes</taxon>
        <taxon>Dothideomycetidae</taxon>
        <taxon>Mycosphaerellales</taxon>
        <taxon>Mycosphaerellaceae</taxon>
        <taxon>Pseudocercospora</taxon>
    </lineage>
</organism>
<feature type="compositionally biased region" description="Basic and acidic residues" evidence="2">
    <location>
        <begin position="53"/>
        <end position="65"/>
    </location>
</feature>
<gene>
    <name evidence="3" type="ORF">AC578_7104</name>
</gene>
<dbReference type="OrthoDB" id="3649803at2759"/>
<reference evidence="3 4" key="1">
    <citation type="submission" date="2015-07" db="EMBL/GenBank/DDBJ databases">
        <title>Comparative genomics of the Sigatoka disease complex on banana suggests a link between parallel evolutionary changes in Pseudocercospora fijiensis and Pseudocercospora eumusae and increased virulence on the banana host.</title>
        <authorList>
            <person name="Chang T.-C."/>
            <person name="Salvucci A."/>
            <person name="Crous P.W."/>
            <person name="Stergiopoulos I."/>
        </authorList>
    </citation>
    <scope>NUCLEOTIDE SEQUENCE [LARGE SCALE GENOMIC DNA]</scope>
    <source>
        <strain evidence="3 4">CBS 114824</strain>
    </source>
</reference>
<feature type="compositionally biased region" description="Polar residues" evidence="2">
    <location>
        <begin position="373"/>
        <end position="382"/>
    </location>
</feature>
<evidence type="ECO:0000256" key="2">
    <source>
        <dbReference type="SAM" id="MobiDB-lite"/>
    </source>
</evidence>
<comment type="caution">
    <text evidence="3">The sequence shown here is derived from an EMBL/GenBank/DDBJ whole genome shotgun (WGS) entry which is preliminary data.</text>
</comment>
<feature type="region of interest" description="Disordered" evidence="2">
    <location>
        <begin position="151"/>
        <end position="209"/>
    </location>
</feature>
<evidence type="ECO:0000313" key="4">
    <source>
        <dbReference type="Proteomes" id="UP000070133"/>
    </source>
</evidence>
<feature type="region of interest" description="Disordered" evidence="2">
    <location>
        <begin position="250"/>
        <end position="269"/>
    </location>
</feature>
<dbReference type="Proteomes" id="UP000070133">
    <property type="component" value="Unassembled WGS sequence"/>
</dbReference>
<feature type="compositionally biased region" description="Basic and acidic residues" evidence="2">
    <location>
        <begin position="154"/>
        <end position="199"/>
    </location>
</feature>
<keyword evidence="1" id="KW-0175">Coiled coil</keyword>
<feature type="compositionally biased region" description="Polar residues" evidence="2">
    <location>
        <begin position="15"/>
        <end position="26"/>
    </location>
</feature>
<proteinExistence type="predicted"/>
<feature type="compositionally biased region" description="Pro residues" evidence="2">
    <location>
        <begin position="339"/>
        <end position="351"/>
    </location>
</feature>
<feature type="region of interest" description="Disordered" evidence="2">
    <location>
        <begin position="100"/>
        <end position="126"/>
    </location>
</feature>
<evidence type="ECO:0000256" key="1">
    <source>
        <dbReference type="SAM" id="Coils"/>
    </source>
</evidence>
<name>A0A139HWG4_9PEZI</name>
<dbReference type="AlphaFoldDB" id="A0A139HWG4"/>
<feature type="coiled-coil region" evidence="1">
    <location>
        <begin position="275"/>
        <end position="309"/>
    </location>
</feature>
<protein>
    <recommendedName>
        <fullName evidence="5">Ubiquitin-like domain-containing protein</fullName>
    </recommendedName>
</protein>
<feature type="region of interest" description="Disordered" evidence="2">
    <location>
        <begin position="1"/>
        <end position="70"/>
    </location>
</feature>
<feature type="compositionally biased region" description="Basic and acidic residues" evidence="2">
    <location>
        <begin position="31"/>
        <end position="43"/>
    </location>
</feature>
<dbReference type="EMBL" id="LFZN01000004">
    <property type="protein sequence ID" value="KXT06810.1"/>
    <property type="molecule type" value="Genomic_DNA"/>
</dbReference>
<sequence length="488" mass="54964">MPPPRLNIADRHGSPQYTSIGQTQPDGATAAERKITRWVEDSSQRQWGGPPRRMTEWEYGPDRRPWGAPANSWVFEQGRKDVRARQGSDQAISDWIARIQDAHSMQSPTGSGEAPNSHAGWNNAGWEASTSLNDRWDKTSQALSRFGYHPLSHQSEHEDQWNGWDGKTKHSRAEAQKERDGWGAESVCRENSGRDKKSAWAEASGCENDGWGATVRSQDKFSGSGRAKDNWDDDIAWPTAMKSQEYNSSSGYLLTPRKSTKPSFKAPMTGWTATTHRQNEEVRELRRQLAEEKRKNAELGRRLYTLENEQIDPGSVYGIAQEGDHDTQTTPFQWLVEDPAPPSTPLPPTIKPKPARKVAPIFDSPPPRPPNATLDSIDSSLPSYRTGKNLDSNTLAYEAKTQYDRYSGIIRDRVLGTRPVFFTMSQSATFGDVLRSWKKRRGIKNDALILYYRGRGCVVPLDSTVSMEGIVARHIELDVIAWEMHDGW</sequence>
<feature type="region of interest" description="Disordered" evidence="2">
    <location>
        <begin position="339"/>
        <end position="382"/>
    </location>
</feature>